<proteinExistence type="inferred from homology"/>
<dbReference type="PRINTS" id="PR01414">
    <property type="entry name" value="CCMBBIOGNSIS"/>
</dbReference>
<keyword evidence="6 8" id="KW-1133">Transmembrane helix</keyword>
<name>A0ABV6B2M2_9DEIO</name>
<evidence type="ECO:0000256" key="5">
    <source>
        <dbReference type="ARBA" id="ARBA00022748"/>
    </source>
</evidence>
<feature type="transmembrane region" description="Helical" evidence="8">
    <location>
        <begin position="86"/>
        <end position="106"/>
    </location>
</feature>
<feature type="transmembrane region" description="Helical" evidence="8">
    <location>
        <begin position="168"/>
        <end position="191"/>
    </location>
</feature>
<dbReference type="Pfam" id="PF03379">
    <property type="entry name" value="CcmB"/>
    <property type="match status" value="1"/>
</dbReference>
<comment type="caution">
    <text evidence="9">The sequence shown here is derived from an EMBL/GenBank/DDBJ whole genome shotgun (WGS) entry which is preliminary data.</text>
</comment>
<evidence type="ECO:0000313" key="10">
    <source>
        <dbReference type="Proteomes" id="UP001589733"/>
    </source>
</evidence>
<dbReference type="Proteomes" id="UP001589733">
    <property type="component" value="Unassembled WGS sequence"/>
</dbReference>
<feature type="transmembrane region" description="Helical" evidence="8">
    <location>
        <begin position="236"/>
        <end position="262"/>
    </location>
</feature>
<comment type="similarity">
    <text evidence="2">Belongs to the CcmB/CycW/HelB family.</text>
</comment>
<evidence type="ECO:0000256" key="3">
    <source>
        <dbReference type="ARBA" id="ARBA00022448"/>
    </source>
</evidence>
<feature type="transmembrane region" description="Helical" evidence="8">
    <location>
        <begin position="56"/>
        <end position="80"/>
    </location>
</feature>
<evidence type="ECO:0000256" key="2">
    <source>
        <dbReference type="ARBA" id="ARBA00010544"/>
    </source>
</evidence>
<dbReference type="PANTHER" id="PTHR30070">
    <property type="entry name" value="HEME EXPORTER PROTEIN B"/>
    <property type="match status" value="1"/>
</dbReference>
<organism evidence="9 10">
    <name type="scientific">Deinococcus oregonensis</name>
    <dbReference type="NCBI Taxonomy" id="1805970"/>
    <lineage>
        <taxon>Bacteria</taxon>
        <taxon>Thermotogati</taxon>
        <taxon>Deinococcota</taxon>
        <taxon>Deinococci</taxon>
        <taxon>Deinococcales</taxon>
        <taxon>Deinococcaceae</taxon>
        <taxon>Deinococcus</taxon>
    </lineage>
</organism>
<dbReference type="RefSeq" id="WP_380013947.1">
    <property type="nucleotide sequence ID" value="NZ_JBHLYR010000059.1"/>
</dbReference>
<evidence type="ECO:0000256" key="8">
    <source>
        <dbReference type="SAM" id="Phobius"/>
    </source>
</evidence>
<sequence>MARESDVEPGAWNAEQEVLTKTYDPPSTIHSPHSAFQTVLTVAAKDLRVAGRTRDALLATGFFAGLVLLVLGLALTGGVARSEDQAAALASGAVWTALALAAAVGAQRAFAQEQEAGALEQLTLYPGPHGALYLGKLLGVLGPLLLVAALAVPMGLILFGAAGAGRAVPWPALALLTVLGVLGFAAGTTFYGSITVSLRAREALLPALAFPILVPVVIATVKATTLLLQTGWTPEVTAWVGFLAAFDIGTVILATLLFPYAVEG</sequence>
<keyword evidence="10" id="KW-1185">Reference proteome</keyword>
<keyword evidence="7 8" id="KW-0472">Membrane</keyword>
<feature type="transmembrane region" description="Helical" evidence="8">
    <location>
        <begin position="203"/>
        <end position="224"/>
    </location>
</feature>
<evidence type="ECO:0000313" key="9">
    <source>
        <dbReference type="EMBL" id="MFB9994009.1"/>
    </source>
</evidence>
<keyword evidence="4 8" id="KW-0812">Transmembrane</keyword>
<protein>
    <submittedName>
        <fullName evidence="9">Heme exporter protein CcmB</fullName>
    </submittedName>
</protein>
<evidence type="ECO:0000256" key="6">
    <source>
        <dbReference type="ARBA" id="ARBA00022989"/>
    </source>
</evidence>
<dbReference type="EMBL" id="JBHLYR010000059">
    <property type="protein sequence ID" value="MFB9994009.1"/>
    <property type="molecule type" value="Genomic_DNA"/>
</dbReference>
<dbReference type="InterPro" id="IPR003544">
    <property type="entry name" value="Cyt_c_biogenesis_CcmB"/>
</dbReference>
<reference evidence="9 10" key="1">
    <citation type="submission" date="2024-09" db="EMBL/GenBank/DDBJ databases">
        <authorList>
            <person name="Sun Q."/>
            <person name="Mori K."/>
        </authorList>
    </citation>
    <scope>NUCLEOTIDE SEQUENCE [LARGE SCALE GENOMIC DNA]</scope>
    <source>
        <strain evidence="9 10">JCM 13503</strain>
    </source>
</reference>
<feature type="transmembrane region" description="Helical" evidence="8">
    <location>
        <begin position="137"/>
        <end position="162"/>
    </location>
</feature>
<comment type="subcellular location">
    <subcellularLocation>
        <location evidence="1">Membrane</location>
        <topology evidence="1">Multi-pass membrane protein</topology>
    </subcellularLocation>
</comment>
<evidence type="ECO:0000256" key="4">
    <source>
        <dbReference type="ARBA" id="ARBA00022692"/>
    </source>
</evidence>
<dbReference type="PANTHER" id="PTHR30070:SF1">
    <property type="entry name" value="CYTOCHROME C BIOGENESIS B-RELATED"/>
    <property type="match status" value="1"/>
</dbReference>
<gene>
    <name evidence="9" type="ORF">ACFFLM_18800</name>
</gene>
<evidence type="ECO:0000256" key="7">
    <source>
        <dbReference type="ARBA" id="ARBA00023136"/>
    </source>
</evidence>
<keyword evidence="3" id="KW-0813">Transport</keyword>
<keyword evidence="5" id="KW-0201">Cytochrome c-type biogenesis</keyword>
<evidence type="ECO:0000256" key="1">
    <source>
        <dbReference type="ARBA" id="ARBA00004141"/>
    </source>
</evidence>
<accession>A0ABV6B2M2</accession>